<gene>
    <name evidence="8" type="ORF">HUE88_07905</name>
</gene>
<evidence type="ECO:0000313" key="9">
    <source>
        <dbReference type="Proteomes" id="UP000593994"/>
    </source>
</evidence>
<dbReference type="EMBL" id="CP054492">
    <property type="protein sequence ID" value="QOY51065.1"/>
    <property type="molecule type" value="Genomic_DNA"/>
</dbReference>
<feature type="chain" id="PRO_5032575669" evidence="7">
    <location>
        <begin position="22"/>
        <end position="464"/>
    </location>
</feature>
<keyword evidence="3" id="KW-0812">Transmembrane</keyword>
<evidence type="ECO:0000256" key="3">
    <source>
        <dbReference type="ARBA" id="ARBA00022692"/>
    </source>
</evidence>
<feature type="signal peptide" evidence="7">
    <location>
        <begin position="1"/>
        <end position="21"/>
    </location>
</feature>
<sequence length="464" mass="52425">MKKRFGLLFTAFILNSSIVYASDSLDLTAAIEILKRENLEIKSASLELQSAKEDVKTASGNHWGKLDFIQDFANSDDAGNVFGFKLTSREATFGDFGFNEFLAQMPALIAGTPGAGEKVLATQPDDLNYPDSRNFFQSKLKYEVPIFTGFKISSYTDIMNAMMKMKTLEKKQVVNEKIYQIRKSFYDMALLKNSSENLNTILQNINTLELVTKNMIEVGYAKKVDLLEVKAKKGNVERLISQMDSNQKLLYHFISFLLNQKVTEIQTPSMDMPMPSYTNDDILNSNIDIKRANNGLEIRKSMVQLSEASYYPMIGAFAEVATADDSFLGEASDHTAYTVGARLTWNIFNGGIDSANVEKARLDFIKTKTEVQLANSGISLQIDKIKTEIDTYNHDIISLEKELALSDEIYKNYEGRYKEKLSSMSDVIIKQSEQIQKILQLNQARNKRNERIFALEKLANGEEK</sequence>
<dbReference type="GO" id="GO:0015562">
    <property type="term" value="F:efflux transmembrane transporter activity"/>
    <property type="evidence" value="ECO:0007669"/>
    <property type="project" value="InterPro"/>
</dbReference>
<keyword evidence="2" id="KW-1134">Transmembrane beta strand</keyword>
<keyword evidence="9" id="KW-1185">Reference proteome</keyword>
<dbReference type="Gene3D" id="1.20.1600.10">
    <property type="entry name" value="Outer membrane efflux proteins (OEP)"/>
    <property type="match status" value="1"/>
</dbReference>
<keyword evidence="7" id="KW-0732">Signal</keyword>
<dbReference type="RefSeq" id="WP_194368180.1">
    <property type="nucleotide sequence ID" value="NZ_CP054492.1"/>
</dbReference>
<keyword evidence="4" id="KW-0472">Membrane</keyword>
<dbReference type="GO" id="GO:1990281">
    <property type="term" value="C:efflux pump complex"/>
    <property type="evidence" value="ECO:0007669"/>
    <property type="project" value="TreeGrafter"/>
</dbReference>
<evidence type="ECO:0000313" key="8">
    <source>
        <dbReference type="EMBL" id="QOY51065.1"/>
    </source>
</evidence>
<dbReference type="GO" id="GO:0015288">
    <property type="term" value="F:porin activity"/>
    <property type="evidence" value="ECO:0007669"/>
    <property type="project" value="TreeGrafter"/>
</dbReference>
<comment type="subcellular location">
    <subcellularLocation>
        <location evidence="1">Cell outer membrane</location>
    </subcellularLocation>
</comment>
<keyword evidence="6" id="KW-0175">Coiled coil</keyword>
<evidence type="ECO:0000256" key="7">
    <source>
        <dbReference type="SAM" id="SignalP"/>
    </source>
</evidence>
<evidence type="ECO:0000256" key="1">
    <source>
        <dbReference type="ARBA" id="ARBA00004442"/>
    </source>
</evidence>
<organism evidence="8 9">
    <name type="scientific">Candidatus Sulfurimonas baltica</name>
    <dbReference type="NCBI Taxonomy" id="2740404"/>
    <lineage>
        <taxon>Bacteria</taxon>
        <taxon>Pseudomonadati</taxon>
        <taxon>Campylobacterota</taxon>
        <taxon>Epsilonproteobacteria</taxon>
        <taxon>Campylobacterales</taxon>
        <taxon>Sulfurimonadaceae</taxon>
        <taxon>Sulfurimonas</taxon>
    </lineage>
</organism>
<name>A0A7S7LTM2_9BACT</name>
<accession>A0A7S7LTM2</accession>
<dbReference type="Proteomes" id="UP000593994">
    <property type="component" value="Chromosome"/>
</dbReference>
<feature type="coiled-coil region" evidence="6">
    <location>
        <begin position="34"/>
        <end position="61"/>
    </location>
</feature>
<evidence type="ECO:0000256" key="6">
    <source>
        <dbReference type="SAM" id="Coils"/>
    </source>
</evidence>
<evidence type="ECO:0000256" key="4">
    <source>
        <dbReference type="ARBA" id="ARBA00023136"/>
    </source>
</evidence>
<dbReference type="KEGG" id="sbal:HUE88_07905"/>
<dbReference type="InterPro" id="IPR051906">
    <property type="entry name" value="TolC-like"/>
</dbReference>
<dbReference type="PANTHER" id="PTHR30026">
    <property type="entry name" value="OUTER MEMBRANE PROTEIN TOLC"/>
    <property type="match status" value="1"/>
</dbReference>
<evidence type="ECO:0000256" key="2">
    <source>
        <dbReference type="ARBA" id="ARBA00022452"/>
    </source>
</evidence>
<keyword evidence="5" id="KW-0998">Cell outer membrane</keyword>
<reference evidence="8 9" key="1">
    <citation type="submission" date="2020-05" db="EMBL/GenBank/DDBJ databases">
        <title>Sulfurimonas marisnigri, sp. nov., and Sulfurimonas baltica, sp. nov., manganese oxide reducing chemolithoautotrophs of the class Epsilonproteobacteria isolated from the pelagic redoxclines of the Black and Baltic Seas and emended description of the genus Sulfurimonas.</title>
        <authorList>
            <person name="Henkel J.V."/>
            <person name="Laudan C."/>
            <person name="Werner J."/>
            <person name="Neu T."/>
            <person name="Plewe S."/>
            <person name="Sproer C."/>
            <person name="Bunk B."/>
            <person name="Schulz-Vogt H.N."/>
        </authorList>
    </citation>
    <scope>NUCLEOTIDE SEQUENCE [LARGE SCALE GENOMIC DNA]</scope>
    <source>
        <strain evidence="8 9">GD2</strain>
    </source>
</reference>
<dbReference type="AlphaFoldDB" id="A0A7S7LTM2"/>
<dbReference type="GO" id="GO:0009279">
    <property type="term" value="C:cell outer membrane"/>
    <property type="evidence" value="ECO:0007669"/>
    <property type="project" value="UniProtKB-SubCell"/>
</dbReference>
<dbReference type="PANTHER" id="PTHR30026:SF20">
    <property type="entry name" value="OUTER MEMBRANE PROTEIN TOLC"/>
    <property type="match status" value="1"/>
</dbReference>
<dbReference type="SUPFAM" id="SSF56954">
    <property type="entry name" value="Outer membrane efflux proteins (OEP)"/>
    <property type="match status" value="1"/>
</dbReference>
<proteinExistence type="predicted"/>
<protein>
    <submittedName>
        <fullName evidence="8">TolC family protein</fullName>
    </submittedName>
</protein>
<evidence type="ECO:0000256" key="5">
    <source>
        <dbReference type="ARBA" id="ARBA00023237"/>
    </source>
</evidence>